<keyword evidence="1" id="KW-1133">Transmembrane helix</keyword>
<name>A0ABP4H4X3_9PSEU</name>
<sequence>MPDLACVRIPVVGVVVARFAPLSFSTPPVSTARFLAARFLAARFLAASFVTARLSIAGFGTARFATARFATALFGVALFGVSGFPAMGVGAVRVDGTRIGPGPLRRVTRPLHGVIPLGCCRPPWPRRSSRPAPFGWPARLSVQRVPHQLGVKLGSG</sequence>
<dbReference type="Proteomes" id="UP001500653">
    <property type="component" value="Unassembled WGS sequence"/>
</dbReference>
<protein>
    <submittedName>
        <fullName evidence="2">Uncharacterized protein</fullName>
    </submittedName>
</protein>
<evidence type="ECO:0000313" key="2">
    <source>
        <dbReference type="EMBL" id="GAA1250641.1"/>
    </source>
</evidence>
<feature type="transmembrane region" description="Helical" evidence="1">
    <location>
        <begin position="72"/>
        <end position="92"/>
    </location>
</feature>
<organism evidence="2 3">
    <name type="scientific">Prauserella halophila</name>
    <dbReference type="NCBI Taxonomy" id="185641"/>
    <lineage>
        <taxon>Bacteria</taxon>
        <taxon>Bacillati</taxon>
        <taxon>Actinomycetota</taxon>
        <taxon>Actinomycetes</taxon>
        <taxon>Pseudonocardiales</taxon>
        <taxon>Pseudonocardiaceae</taxon>
        <taxon>Prauserella</taxon>
    </lineage>
</organism>
<keyword evidence="1" id="KW-0472">Membrane</keyword>
<reference evidence="3" key="1">
    <citation type="journal article" date="2019" name="Int. J. Syst. Evol. Microbiol.">
        <title>The Global Catalogue of Microorganisms (GCM) 10K type strain sequencing project: providing services to taxonomists for standard genome sequencing and annotation.</title>
        <authorList>
            <consortium name="The Broad Institute Genomics Platform"/>
            <consortium name="The Broad Institute Genome Sequencing Center for Infectious Disease"/>
            <person name="Wu L."/>
            <person name="Ma J."/>
        </authorList>
    </citation>
    <scope>NUCLEOTIDE SEQUENCE [LARGE SCALE GENOMIC DNA]</scope>
    <source>
        <strain evidence="3">JCM 13023</strain>
    </source>
</reference>
<keyword evidence="1" id="KW-0812">Transmembrane</keyword>
<evidence type="ECO:0000256" key="1">
    <source>
        <dbReference type="SAM" id="Phobius"/>
    </source>
</evidence>
<evidence type="ECO:0000313" key="3">
    <source>
        <dbReference type="Proteomes" id="UP001500653"/>
    </source>
</evidence>
<proteinExistence type="predicted"/>
<dbReference type="EMBL" id="BAAALN010000018">
    <property type="protein sequence ID" value="GAA1250641.1"/>
    <property type="molecule type" value="Genomic_DNA"/>
</dbReference>
<gene>
    <name evidence="2" type="ORF">GCM10009676_41710</name>
</gene>
<comment type="caution">
    <text evidence="2">The sequence shown here is derived from an EMBL/GenBank/DDBJ whole genome shotgun (WGS) entry which is preliminary data.</text>
</comment>
<feature type="transmembrane region" description="Helical" evidence="1">
    <location>
        <begin position="40"/>
        <end position="60"/>
    </location>
</feature>
<accession>A0ABP4H4X3</accession>
<keyword evidence="3" id="KW-1185">Reference proteome</keyword>